<accession>A0A1D1ZN65</accession>
<reference evidence="2" key="1">
    <citation type="submission" date="2015-08" db="EMBL/GenBank/DDBJ databases">
        <authorList>
            <person name="Babu N.S."/>
            <person name="Beckwith C.J."/>
            <person name="Beseler K.G."/>
            <person name="Brison A."/>
            <person name="Carone J.V."/>
            <person name="Caskin T.P."/>
            <person name="Diamond M."/>
            <person name="Durham M.E."/>
            <person name="Foxe J.M."/>
            <person name="Go M."/>
            <person name="Henderson B.A."/>
            <person name="Jones I.B."/>
            <person name="McGettigan J.A."/>
            <person name="Micheletti S.J."/>
            <person name="Nasrallah M.E."/>
            <person name="Ortiz D."/>
            <person name="Piller C.R."/>
            <person name="Privatt S.R."/>
            <person name="Schneider S.L."/>
            <person name="Sharp S."/>
            <person name="Smith T.C."/>
            <person name="Stanton J.D."/>
            <person name="Ullery H.E."/>
            <person name="Wilson R.J."/>
            <person name="Serrano M.G."/>
            <person name="Buck G."/>
            <person name="Lee V."/>
            <person name="Wang Y."/>
            <person name="Carvalho R."/>
            <person name="Voegtly L."/>
            <person name="Shi R."/>
            <person name="Duckworth R."/>
            <person name="Johnson A."/>
            <person name="Loviza R."/>
            <person name="Walstead R."/>
            <person name="Shah Z."/>
            <person name="Kiflezghi M."/>
            <person name="Wade K."/>
            <person name="Ball S.L."/>
            <person name="Bradley K.W."/>
            <person name="Asai D.J."/>
            <person name="Bowman C.A."/>
            <person name="Russell D.A."/>
            <person name="Pope W.H."/>
            <person name="Jacobs-Sera D."/>
            <person name="Hendrix R.W."/>
            <person name="Hatfull G.F."/>
        </authorList>
    </citation>
    <scope>NUCLEOTIDE SEQUENCE</scope>
</reference>
<proteinExistence type="predicted"/>
<protein>
    <submittedName>
        <fullName evidence="2">Uncharacterized protein</fullName>
    </submittedName>
</protein>
<name>A0A1D1ZN65_AUXPR</name>
<evidence type="ECO:0000313" key="2">
    <source>
        <dbReference type="EMBL" id="JAT68416.1"/>
    </source>
</evidence>
<feature type="region of interest" description="Disordered" evidence="1">
    <location>
        <begin position="205"/>
        <end position="290"/>
    </location>
</feature>
<feature type="non-terminal residue" evidence="2">
    <location>
        <position position="1"/>
    </location>
</feature>
<feature type="region of interest" description="Disordered" evidence="1">
    <location>
        <begin position="114"/>
        <end position="146"/>
    </location>
</feature>
<dbReference type="AlphaFoldDB" id="A0A1D1ZN65"/>
<sequence length="450" mass="47804">LSSLRAALLFAEPQAVQPYLTSPIFRPSRSARLRSRLSLKKSRPDVCPPFLHPREAGAVLADQASSAPLHMPTTAAATQYMPNPAPPPSFPTVTGVLTDVMDLNDPPCFDLLGDESDGWHDSPLEKPAVDDRPPAEARRAAAQPRAVLPSLPRKHFQPRAFSRPRVTALQPITNTQPEAGRPYKPPTALAAAKVRNALAGTLSTPLGCDSREHHGTPIHSSPYFDDGAHPQGWSPQETLCERGDSGHAWRQGPGESRLGHRSGSSPTAACPSPQDPFWSCAGDGPGAEAAAGPQLAWEAEDEELGHPCHGQAVVASSPDRAHAPPPPPLSCGQFEAADWLPGSCRPWWQRFLDFVPVEALRGGTDPRDGSTVHINYRAQFVAKAAMASTPAGSGQRSGGKKAHMSTVERWSGAPTGGVRKKSARGGRGRKRGFGGRRGSGRGKGPRGRAS</sequence>
<feature type="compositionally biased region" description="Basic and acidic residues" evidence="1">
    <location>
        <begin position="117"/>
        <end position="139"/>
    </location>
</feature>
<feature type="compositionally biased region" description="Basic residues" evidence="1">
    <location>
        <begin position="418"/>
        <end position="450"/>
    </location>
</feature>
<feature type="region of interest" description="Disordered" evidence="1">
    <location>
        <begin position="387"/>
        <end position="450"/>
    </location>
</feature>
<dbReference type="EMBL" id="GDKF01010206">
    <property type="protein sequence ID" value="JAT68416.1"/>
    <property type="molecule type" value="Transcribed_RNA"/>
</dbReference>
<organism evidence="2">
    <name type="scientific">Auxenochlorella protothecoides</name>
    <name type="common">Green microalga</name>
    <name type="synonym">Chlorella protothecoides</name>
    <dbReference type="NCBI Taxonomy" id="3075"/>
    <lineage>
        <taxon>Eukaryota</taxon>
        <taxon>Viridiplantae</taxon>
        <taxon>Chlorophyta</taxon>
        <taxon>core chlorophytes</taxon>
        <taxon>Trebouxiophyceae</taxon>
        <taxon>Chlorellales</taxon>
        <taxon>Chlorellaceae</taxon>
        <taxon>Auxenochlorella</taxon>
    </lineage>
</organism>
<evidence type="ECO:0000256" key="1">
    <source>
        <dbReference type="SAM" id="MobiDB-lite"/>
    </source>
</evidence>
<gene>
    <name evidence="2" type="ORF">g.59796</name>
</gene>